<proteinExistence type="predicted"/>
<keyword evidence="2" id="KW-1185">Reference proteome</keyword>
<dbReference type="EMBL" id="JALJXV010000005">
    <property type="protein sequence ID" value="MCP1675040.1"/>
    <property type="molecule type" value="Genomic_DNA"/>
</dbReference>
<gene>
    <name evidence="1" type="ORF">J2T57_002188</name>
</gene>
<reference evidence="1" key="1">
    <citation type="submission" date="2022-03" db="EMBL/GenBank/DDBJ databases">
        <title>Genomic Encyclopedia of Type Strains, Phase III (KMG-III): the genomes of soil and plant-associated and newly described type strains.</title>
        <authorList>
            <person name="Whitman W."/>
        </authorList>
    </citation>
    <scope>NUCLEOTIDE SEQUENCE</scope>
    <source>
        <strain evidence="1">ANL 6-2</strain>
    </source>
</reference>
<dbReference type="RefSeq" id="WP_253477880.1">
    <property type="nucleotide sequence ID" value="NZ_JALJXV010000005.1"/>
</dbReference>
<sequence>MNRERADFRSTPENIDCIIAEAVAMRNAYIAELVGRGARRLTSAFRRLATLEVGHSKKTASA</sequence>
<dbReference type="InterPro" id="IPR058227">
    <property type="entry name" value="RSP_7527-like"/>
</dbReference>
<protein>
    <submittedName>
        <fullName evidence="1">Uncharacterized protein</fullName>
    </submittedName>
</protein>
<comment type="caution">
    <text evidence="1">The sequence shown here is derived from an EMBL/GenBank/DDBJ whole genome shotgun (WGS) entry which is preliminary data.</text>
</comment>
<name>A0AAE3G3B8_9GAMM</name>
<organism evidence="1 2">
    <name type="scientific">Natronocella acetinitrilica</name>
    <dbReference type="NCBI Taxonomy" id="414046"/>
    <lineage>
        <taxon>Bacteria</taxon>
        <taxon>Pseudomonadati</taxon>
        <taxon>Pseudomonadota</taxon>
        <taxon>Gammaproteobacteria</taxon>
        <taxon>Chromatiales</taxon>
        <taxon>Ectothiorhodospiraceae</taxon>
        <taxon>Natronocella</taxon>
    </lineage>
</organism>
<evidence type="ECO:0000313" key="2">
    <source>
        <dbReference type="Proteomes" id="UP001205843"/>
    </source>
</evidence>
<dbReference type="AlphaFoldDB" id="A0AAE3G3B8"/>
<dbReference type="NCBIfam" id="NF046098">
    <property type="entry name" value="RSP_7527_fam"/>
    <property type="match status" value="1"/>
</dbReference>
<accession>A0AAE3G3B8</accession>
<dbReference type="Proteomes" id="UP001205843">
    <property type="component" value="Unassembled WGS sequence"/>
</dbReference>
<evidence type="ECO:0000313" key="1">
    <source>
        <dbReference type="EMBL" id="MCP1675040.1"/>
    </source>
</evidence>